<reference evidence="4 5" key="1">
    <citation type="submission" date="2024-11" db="EMBL/GenBank/DDBJ databases">
        <title>Chromosome-level genome assembly of the freshwater bivalve Anodonta woodiana.</title>
        <authorList>
            <person name="Chen X."/>
        </authorList>
    </citation>
    <scope>NUCLEOTIDE SEQUENCE [LARGE SCALE GENOMIC DNA]</scope>
    <source>
        <strain evidence="4">MN2024</strain>
        <tissue evidence="4">Gills</tissue>
    </source>
</reference>
<evidence type="ECO:0000313" key="5">
    <source>
        <dbReference type="Proteomes" id="UP001634394"/>
    </source>
</evidence>
<feature type="domain" description="Glycosyl hydrolase-like 10" evidence="2">
    <location>
        <begin position="56"/>
        <end position="359"/>
    </location>
</feature>
<evidence type="ECO:0000313" key="4">
    <source>
        <dbReference type="EMBL" id="KAL3842475.1"/>
    </source>
</evidence>
<sequence length="521" mass="59564">MVVDADIRGSNSFRLQDNNELTKEIISKVNQNSETATQCSVPITQVNNFSEWPQREFRGVWIATVADIDWPTSRHHTTDQQKAELLTILDKAKQVHFNAIVFQVRPAGDTFYHSTLEPWSEYLTGTQGRAPSPHYDPLKFAVEEGHKRGIEIHAWFNPYRARSGKTTDADLASNHMAKRFPSHAHAYGHDLWMDPGAKVVQDHIYSVIMDVVKRYDIDGVHFDDYFYPYPVSGHDFPDTHTYHEYTAGGGHLSLADWRRENVNTLIHRIYNGIKATKKNVKFGLAPFGIWRPSNPHGINGLDAYSSLYADSKKWLHEGWVDYFSPQIYWQIDPPQQSFTTLLDWWIQQNTKQRHIYAGMFAGNTLLKHWPLTEIGRQIIESRARSNHLSLGDIQYSMKYFRDNSVGISDYFKQHLYQNPALCPEMSWLTAGLPVVHSATNLTIAGHIMTWQKDNSGVIHLWSIYKKKADLWELIAVIDKDTVVYNAKSNGEYAVRGVDRANRESVPTIIHVDDAGVSAIVG</sequence>
<name>A0ABD3U0B1_SINWO</name>
<dbReference type="AlphaFoldDB" id="A0ABD3U0B1"/>
<dbReference type="PANTHER" id="PTHR43405">
    <property type="entry name" value="GLYCOSYL HYDROLASE DIGH"/>
    <property type="match status" value="1"/>
</dbReference>
<dbReference type="Pfam" id="PF02638">
    <property type="entry name" value="GHL10"/>
    <property type="match status" value="1"/>
</dbReference>
<proteinExistence type="predicted"/>
<comment type="caution">
    <text evidence="4">The sequence shown here is derived from an EMBL/GenBank/DDBJ whole genome shotgun (WGS) entry which is preliminary data.</text>
</comment>
<organism evidence="4 5">
    <name type="scientific">Sinanodonta woodiana</name>
    <name type="common">Chinese pond mussel</name>
    <name type="synonym">Anodonta woodiana</name>
    <dbReference type="NCBI Taxonomy" id="1069815"/>
    <lineage>
        <taxon>Eukaryota</taxon>
        <taxon>Metazoa</taxon>
        <taxon>Spiralia</taxon>
        <taxon>Lophotrochozoa</taxon>
        <taxon>Mollusca</taxon>
        <taxon>Bivalvia</taxon>
        <taxon>Autobranchia</taxon>
        <taxon>Heteroconchia</taxon>
        <taxon>Palaeoheterodonta</taxon>
        <taxon>Unionida</taxon>
        <taxon>Unionoidea</taxon>
        <taxon>Unionidae</taxon>
        <taxon>Unioninae</taxon>
        <taxon>Sinanodonta</taxon>
    </lineage>
</organism>
<protein>
    <recommendedName>
        <fullName evidence="2">Glycosyl hydrolase-like 10 domain-containing protein</fullName>
    </recommendedName>
</protein>
<keyword evidence="1" id="KW-0732">Signal</keyword>
<dbReference type="Gene3D" id="3.20.20.80">
    <property type="entry name" value="Glycosidases"/>
    <property type="match status" value="1"/>
</dbReference>
<gene>
    <name evidence="3" type="ORF">ACJMK2_020472</name>
    <name evidence="4" type="ORF">ACJMK2_020482</name>
</gene>
<dbReference type="InterPro" id="IPR052177">
    <property type="entry name" value="Divisome_Glycosyl_Hydrolase"/>
</dbReference>
<evidence type="ECO:0000313" key="3">
    <source>
        <dbReference type="EMBL" id="KAL3842463.1"/>
    </source>
</evidence>
<dbReference type="PANTHER" id="PTHR43405:SF1">
    <property type="entry name" value="GLYCOSYL HYDROLASE DIGH"/>
    <property type="match status" value="1"/>
</dbReference>
<dbReference type="InterPro" id="IPR003790">
    <property type="entry name" value="GHL10"/>
</dbReference>
<accession>A0ABD3U0B1</accession>
<keyword evidence="5" id="KW-1185">Reference proteome</keyword>
<dbReference type="Proteomes" id="UP001634394">
    <property type="component" value="Unassembled WGS sequence"/>
</dbReference>
<evidence type="ECO:0000256" key="1">
    <source>
        <dbReference type="ARBA" id="ARBA00022729"/>
    </source>
</evidence>
<evidence type="ECO:0000259" key="2">
    <source>
        <dbReference type="Pfam" id="PF02638"/>
    </source>
</evidence>
<dbReference type="EMBL" id="JBJQND010000017">
    <property type="protein sequence ID" value="KAL3842475.1"/>
    <property type="molecule type" value="Genomic_DNA"/>
</dbReference>
<dbReference type="EMBL" id="JBJQND010000017">
    <property type="protein sequence ID" value="KAL3842463.1"/>
    <property type="molecule type" value="Genomic_DNA"/>
</dbReference>
<dbReference type="InterPro" id="IPR017853">
    <property type="entry name" value="GH"/>
</dbReference>
<dbReference type="SUPFAM" id="SSF51445">
    <property type="entry name" value="(Trans)glycosidases"/>
    <property type="match status" value="1"/>
</dbReference>